<dbReference type="InterPro" id="IPR029063">
    <property type="entry name" value="SAM-dependent_MTases_sf"/>
</dbReference>
<dbReference type="PATRIC" id="fig|1263870.3.peg.5830"/>
<reference evidence="1 2" key="1">
    <citation type="journal article" date="2013" name="Mar. Genomics">
        <title>Expression of sulfatases in Rhodopirellula baltica and the diversity of sulfatases in the genus Rhodopirellula.</title>
        <authorList>
            <person name="Wegner C.E."/>
            <person name="Richter-Heitmann T."/>
            <person name="Klindworth A."/>
            <person name="Klockow C."/>
            <person name="Richter M."/>
            <person name="Achstetter T."/>
            <person name="Glockner F.O."/>
            <person name="Harder J."/>
        </authorList>
    </citation>
    <scope>NUCLEOTIDE SEQUENCE [LARGE SCALE GENOMIC DNA]</scope>
    <source>
        <strain evidence="1 2">SM41</strain>
    </source>
</reference>
<keyword evidence="1" id="KW-0808">Transferase</keyword>
<keyword evidence="2" id="KW-1185">Reference proteome</keyword>
<dbReference type="SUPFAM" id="SSF53335">
    <property type="entry name" value="S-adenosyl-L-methionine-dependent methyltransferases"/>
    <property type="match status" value="1"/>
</dbReference>
<gene>
    <name evidence="1" type="ORF">RSSM_05503</name>
</gene>
<comment type="caution">
    <text evidence="1">The sequence shown here is derived from an EMBL/GenBank/DDBJ whole genome shotgun (WGS) entry which is preliminary data.</text>
</comment>
<dbReference type="EMBL" id="ANOH01000386">
    <property type="protein sequence ID" value="EMI53039.1"/>
    <property type="molecule type" value="Genomic_DNA"/>
</dbReference>
<keyword evidence="1" id="KW-0489">Methyltransferase</keyword>
<evidence type="ECO:0000313" key="2">
    <source>
        <dbReference type="Proteomes" id="UP000011885"/>
    </source>
</evidence>
<name>M5TVF9_9BACT</name>
<dbReference type="GO" id="GO:0008168">
    <property type="term" value="F:methyltransferase activity"/>
    <property type="evidence" value="ECO:0007669"/>
    <property type="project" value="UniProtKB-KW"/>
</dbReference>
<dbReference type="Gene3D" id="3.40.50.150">
    <property type="entry name" value="Vaccinia Virus protein VP39"/>
    <property type="match status" value="1"/>
</dbReference>
<proteinExistence type="predicted"/>
<evidence type="ECO:0000313" key="1">
    <source>
        <dbReference type="EMBL" id="EMI53039.1"/>
    </source>
</evidence>
<dbReference type="Proteomes" id="UP000011885">
    <property type="component" value="Unassembled WGS sequence"/>
</dbReference>
<accession>M5TVF9</accession>
<dbReference type="GO" id="GO:0032259">
    <property type="term" value="P:methylation"/>
    <property type="evidence" value="ECO:0007669"/>
    <property type="project" value="UniProtKB-KW"/>
</dbReference>
<sequence length="64" mass="7119">MLQLAEQTLEPLASRVRLHEGKVDVAPEGPFDAATCILAMHFAGLEERKQMLPAIRQRLKPQAP</sequence>
<dbReference type="AlphaFoldDB" id="M5TVF9"/>
<organism evidence="1 2">
    <name type="scientific">Rhodopirellula sallentina SM41</name>
    <dbReference type="NCBI Taxonomy" id="1263870"/>
    <lineage>
        <taxon>Bacteria</taxon>
        <taxon>Pseudomonadati</taxon>
        <taxon>Planctomycetota</taxon>
        <taxon>Planctomycetia</taxon>
        <taxon>Pirellulales</taxon>
        <taxon>Pirellulaceae</taxon>
        <taxon>Rhodopirellula</taxon>
    </lineage>
</organism>
<protein>
    <submittedName>
        <fullName evidence="1">Type 12 methyltransferase</fullName>
    </submittedName>
</protein>